<dbReference type="PANTHER" id="PTHR46641:SF2">
    <property type="entry name" value="FMRFAMIDE RECEPTOR"/>
    <property type="match status" value="1"/>
</dbReference>
<dbReference type="SUPFAM" id="SSF81321">
    <property type="entry name" value="Family A G protein-coupled receptor-like"/>
    <property type="match status" value="1"/>
</dbReference>
<dbReference type="Gene3D" id="1.20.1070.10">
    <property type="entry name" value="Rhodopsin 7-helix transmembrane proteins"/>
    <property type="match status" value="1"/>
</dbReference>
<evidence type="ECO:0000256" key="4">
    <source>
        <dbReference type="ARBA" id="ARBA00023136"/>
    </source>
</evidence>
<evidence type="ECO:0000313" key="8">
    <source>
        <dbReference type="Proteomes" id="UP000192578"/>
    </source>
</evidence>
<dbReference type="InterPro" id="IPR017452">
    <property type="entry name" value="GPCR_Rhodpsn_7TM"/>
</dbReference>
<dbReference type="GO" id="GO:0016020">
    <property type="term" value="C:membrane"/>
    <property type="evidence" value="ECO:0007669"/>
    <property type="project" value="UniProtKB-SubCell"/>
</dbReference>
<proteinExistence type="predicted"/>
<dbReference type="InterPro" id="IPR000276">
    <property type="entry name" value="GPCR_Rhodpsn"/>
</dbReference>
<dbReference type="PRINTS" id="PR00237">
    <property type="entry name" value="GPCRRHODOPSN"/>
</dbReference>
<evidence type="ECO:0000256" key="1">
    <source>
        <dbReference type="ARBA" id="ARBA00004370"/>
    </source>
</evidence>
<feature type="transmembrane region" description="Helical" evidence="5">
    <location>
        <begin position="238"/>
        <end position="259"/>
    </location>
</feature>
<dbReference type="GO" id="GO:0004930">
    <property type="term" value="F:G protein-coupled receptor activity"/>
    <property type="evidence" value="ECO:0007669"/>
    <property type="project" value="InterPro"/>
</dbReference>
<feature type="transmembrane region" description="Helical" evidence="5">
    <location>
        <begin position="318"/>
        <end position="336"/>
    </location>
</feature>
<comment type="caution">
    <text evidence="7">The sequence shown here is derived from an EMBL/GenBank/DDBJ whole genome shotgun (WGS) entry which is preliminary data.</text>
</comment>
<feature type="transmembrane region" description="Helical" evidence="5">
    <location>
        <begin position="54"/>
        <end position="78"/>
    </location>
</feature>
<keyword evidence="3 5" id="KW-1133">Transmembrane helix</keyword>
<evidence type="ECO:0000256" key="3">
    <source>
        <dbReference type="ARBA" id="ARBA00022989"/>
    </source>
</evidence>
<evidence type="ECO:0000256" key="2">
    <source>
        <dbReference type="ARBA" id="ARBA00022692"/>
    </source>
</evidence>
<evidence type="ECO:0000313" key="7">
    <source>
        <dbReference type="EMBL" id="OQV13408.1"/>
    </source>
</evidence>
<gene>
    <name evidence="7" type="ORF">BV898_12360</name>
</gene>
<sequence>MVFLLMASGGPDKSARGIANGGLPLPNDNYWVATEDDCSRPFEYNRTAEILPTAYVPVVCVPMLVLLCTVGNVMNLFILSRYCRIGAKQVFLLSLAMSDMLAMWSSIPIYLNQNSRILAIDLTANSFLVDSYGVFTWMQYTFCYVSDWILVAFSVERLAAFRCLKHHKGQRWPALALVFLIVVVRPPSRPHSCLFKLREPWFPSFRYYHWWLYREADNSYDQPEWVAQWVRLRQQTDIMCPILVTLTLLIINLWLLTYLKRQLKLSKGLIAVATTTNRQNSLSVNGYSGKNSLIPPTATSTKALPTSSTSRQDNLTRMLLGCVAVYIVTQLPMVLLNTLDHLSNAPFCLFQLQRKAHWEPVILTLALVNYSANFFVYVGTSSKYRRMVNGMGRHVARRRPHPGGGASPRRSITSAMAVSGVIRKSLPFSWVVKQPNGSADSF</sequence>
<feature type="transmembrane region" description="Helical" evidence="5">
    <location>
        <begin position="90"/>
        <end position="111"/>
    </location>
</feature>
<evidence type="ECO:0000256" key="5">
    <source>
        <dbReference type="SAM" id="Phobius"/>
    </source>
</evidence>
<dbReference type="OrthoDB" id="10011262at2759"/>
<comment type="subcellular location">
    <subcellularLocation>
        <location evidence="1">Membrane</location>
    </subcellularLocation>
</comment>
<keyword evidence="2 5" id="KW-0812">Transmembrane</keyword>
<keyword evidence="8" id="KW-1185">Reference proteome</keyword>
<evidence type="ECO:0000259" key="6">
    <source>
        <dbReference type="PROSITE" id="PS50262"/>
    </source>
</evidence>
<dbReference type="PANTHER" id="PTHR46641">
    <property type="entry name" value="FMRFAMIDE RECEPTOR-RELATED"/>
    <property type="match status" value="1"/>
</dbReference>
<feature type="domain" description="G-protein coupled receptors family 1 profile" evidence="6">
    <location>
        <begin position="71"/>
        <end position="377"/>
    </location>
</feature>
<feature type="transmembrane region" description="Helical" evidence="5">
    <location>
        <begin position="131"/>
        <end position="151"/>
    </location>
</feature>
<reference evidence="8" key="1">
    <citation type="submission" date="2017-01" db="EMBL/GenBank/DDBJ databases">
        <title>Comparative genomics of anhydrobiosis in the tardigrade Hypsibius dujardini.</title>
        <authorList>
            <person name="Yoshida Y."/>
            <person name="Koutsovoulos G."/>
            <person name="Laetsch D."/>
            <person name="Stevens L."/>
            <person name="Kumar S."/>
            <person name="Horikawa D."/>
            <person name="Ishino K."/>
            <person name="Komine S."/>
            <person name="Tomita M."/>
            <person name="Blaxter M."/>
            <person name="Arakawa K."/>
        </authorList>
    </citation>
    <scope>NUCLEOTIDE SEQUENCE [LARGE SCALE GENOMIC DNA]</scope>
    <source>
        <strain evidence="8">Z151</strain>
    </source>
</reference>
<name>A0A1W0WDY8_HYPEX</name>
<feature type="transmembrane region" description="Helical" evidence="5">
    <location>
        <begin position="172"/>
        <end position="188"/>
    </location>
</feature>
<dbReference type="EMBL" id="MTYJ01000124">
    <property type="protein sequence ID" value="OQV13408.1"/>
    <property type="molecule type" value="Genomic_DNA"/>
</dbReference>
<dbReference type="InterPro" id="IPR052954">
    <property type="entry name" value="GPCR-Ligand_Int"/>
</dbReference>
<protein>
    <recommendedName>
        <fullName evidence="6">G-protein coupled receptors family 1 profile domain-containing protein</fullName>
    </recommendedName>
</protein>
<dbReference type="AlphaFoldDB" id="A0A1W0WDY8"/>
<dbReference type="PROSITE" id="PS50262">
    <property type="entry name" value="G_PROTEIN_RECEP_F1_2"/>
    <property type="match status" value="1"/>
</dbReference>
<organism evidence="7 8">
    <name type="scientific">Hypsibius exemplaris</name>
    <name type="common">Freshwater tardigrade</name>
    <dbReference type="NCBI Taxonomy" id="2072580"/>
    <lineage>
        <taxon>Eukaryota</taxon>
        <taxon>Metazoa</taxon>
        <taxon>Ecdysozoa</taxon>
        <taxon>Tardigrada</taxon>
        <taxon>Eutardigrada</taxon>
        <taxon>Parachela</taxon>
        <taxon>Hypsibioidea</taxon>
        <taxon>Hypsibiidae</taxon>
        <taxon>Hypsibius</taxon>
    </lineage>
</organism>
<keyword evidence="4 5" id="KW-0472">Membrane</keyword>
<accession>A0A1W0WDY8</accession>
<feature type="transmembrane region" description="Helical" evidence="5">
    <location>
        <begin position="356"/>
        <end position="378"/>
    </location>
</feature>
<dbReference type="Proteomes" id="UP000192578">
    <property type="component" value="Unassembled WGS sequence"/>
</dbReference>